<sequence length="590" mass="67650">MYDLSEFLRARGVPEASIALMEEQKIDREVIGLMGDATLENYLPGTEFYCRSKQPLSKRKQGLLQKLREKMKNRKKKKQRGTQNVEIGWIHNDGKTTKQVRAKQGGGTRKIQMATDAGLKDILQEGKTDGTSPKGPESDFEFEVWDFKQSHLTEDIGLTIGNMYEAARLSMLRFYIATKPKDPEEDNSDTSEVVFVLESSSSEFNPLQVVEVRSNSVEVLHSPELLDDSEITFGPILDAEEDTDDTLIYEGFVVPPSPANPEDAIMITVRYADTLHDLITAFSDEEILRKTLNVKRILPDNTEEAGTGSGLLRDVLTCFWNEFYERYTLGTTVKVPFIRHDFTAEKWKAVGRILLKGYRDCQYFPNKIAIPFLEQVLFSNVYSDLKAHFLQFVSSQECEVLREAVKNFSAVDLDDLVEVLDNYGCRKRITPESFPNILDEIAHKELVQKPMFVIDCWREIIYPHLSLSPEALNKLFKDLQPTSKKVCQLLKFAVDLNPKQKEVENHLKRFIRELDDIKLQKFLRFCTGSDLIVTNSIFVEFQDMTEFTRRPMGHTCGSTLKIADSYENFPDFRSEFNAVLESNVWVMDIV</sequence>
<dbReference type="eggNOG" id="ENOG502RXSA">
    <property type="taxonomic scope" value="Eukaryota"/>
</dbReference>
<dbReference type="Proteomes" id="UP000028760">
    <property type="component" value="Unassembled WGS sequence"/>
</dbReference>
<dbReference type="GO" id="GO:0004842">
    <property type="term" value="F:ubiquitin-protein transferase activity"/>
    <property type="evidence" value="ECO:0007669"/>
    <property type="project" value="InterPro"/>
</dbReference>
<dbReference type="SUPFAM" id="SSF56204">
    <property type="entry name" value="Hect, E3 ligase catalytic domain"/>
    <property type="match status" value="1"/>
</dbReference>
<dbReference type="Ensembl" id="ENSPFOT00000026192.1">
    <property type="protein sequence ID" value="ENSPFOP00000025697.1"/>
    <property type="gene ID" value="ENSPFOG00000024396.1"/>
</dbReference>
<evidence type="ECO:0000313" key="2">
    <source>
        <dbReference type="Proteomes" id="UP000028760"/>
    </source>
</evidence>
<reference evidence="1" key="3">
    <citation type="submission" date="2025-09" db="UniProtKB">
        <authorList>
            <consortium name="Ensembl"/>
        </authorList>
    </citation>
    <scope>IDENTIFICATION</scope>
</reference>
<accession>A0A096M2Q6</accession>
<dbReference type="OMA" id="NANIWVM"/>
<evidence type="ECO:0000313" key="1">
    <source>
        <dbReference type="Ensembl" id="ENSPFOP00000025697.1"/>
    </source>
</evidence>
<dbReference type="AlphaFoldDB" id="A0A096M2Q6"/>
<protein>
    <recommendedName>
        <fullName evidence="3">HECT domain-containing protein</fullName>
    </recommendedName>
</protein>
<reference evidence="2" key="1">
    <citation type="submission" date="2013-10" db="EMBL/GenBank/DDBJ databases">
        <authorList>
            <person name="Schartl M."/>
            <person name="Warren W."/>
        </authorList>
    </citation>
    <scope>NUCLEOTIDE SEQUENCE [LARGE SCALE GENOMIC DNA]</scope>
    <source>
        <strain evidence="2">female</strain>
    </source>
</reference>
<organism evidence="1 2">
    <name type="scientific">Poecilia formosa</name>
    <name type="common">Amazon molly</name>
    <name type="synonym">Limia formosa</name>
    <dbReference type="NCBI Taxonomy" id="48698"/>
    <lineage>
        <taxon>Eukaryota</taxon>
        <taxon>Metazoa</taxon>
        <taxon>Chordata</taxon>
        <taxon>Craniata</taxon>
        <taxon>Vertebrata</taxon>
        <taxon>Euteleostomi</taxon>
        <taxon>Actinopterygii</taxon>
        <taxon>Neopterygii</taxon>
        <taxon>Teleostei</taxon>
        <taxon>Neoteleostei</taxon>
        <taxon>Acanthomorphata</taxon>
        <taxon>Ovalentaria</taxon>
        <taxon>Atherinomorphae</taxon>
        <taxon>Cyprinodontiformes</taxon>
        <taxon>Poeciliidae</taxon>
        <taxon>Poeciliinae</taxon>
        <taxon>Poecilia</taxon>
    </lineage>
</organism>
<reference evidence="1" key="2">
    <citation type="submission" date="2025-08" db="UniProtKB">
        <authorList>
            <consortium name="Ensembl"/>
        </authorList>
    </citation>
    <scope>IDENTIFICATION</scope>
</reference>
<proteinExistence type="predicted"/>
<dbReference type="GeneTree" id="ENSGT00770000121698"/>
<keyword evidence="2" id="KW-1185">Reference proteome</keyword>
<dbReference type="InterPro" id="IPR035983">
    <property type="entry name" value="Hect_E3_ubiquitin_ligase"/>
</dbReference>
<dbReference type="EMBL" id="AYCK01026893">
    <property type="status" value="NOT_ANNOTATED_CDS"/>
    <property type="molecule type" value="Genomic_DNA"/>
</dbReference>
<evidence type="ECO:0008006" key="3">
    <source>
        <dbReference type="Google" id="ProtNLM"/>
    </source>
</evidence>
<name>A0A096M2Q6_POEFO</name>